<proteinExistence type="predicted"/>
<keyword evidence="3" id="KW-1185">Reference proteome</keyword>
<name>A0A9D5BYZ1_9LILI</name>
<dbReference type="EMBL" id="JAGGNH010000009">
    <property type="protein sequence ID" value="KAJ0962997.1"/>
    <property type="molecule type" value="Genomic_DNA"/>
</dbReference>
<evidence type="ECO:0000313" key="2">
    <source>
        <dbReference type="EMBL" id="KAJ0962997.1"/>
    </source>
</evidence>
<reference evidence="2" key="2">
    <citation type="journal article" date="2022" name="Hortic Res">
        <title>The genome of Dioscorea zingiberensis sheds light on the biosynthesis, origin and evolution of the medicinally important diosgenin saponins.</title>
        <authorList>
            <person name="Li Y."/>
            <person name="Tan C."/>
            <person name="Li Z."/>
            <person name="Guo J."/>
            <person name="Li S."/>
            <person name="Chen X."/>
            <person name="Wang C."/>
            <person name="Dai X."/>
            <person name="Yang H."/>
            <person name="Song W."/>
            <person name="Hou L."/>
            <person name="Xu J."/>
            <person name="Tong Z."/>
            <person name="Xu A."/>
            <person name="Yuan X."/>
            <person name="Wang W."/>
            <person name="Yang Q."/>
            <person name="Chen L."/>
            <person name="Sun Z."/>
            <person name="Wang K."/>
            <person name="Pan B."/>
            <person name="Chen J."/>
            <person name="Bao Y."/>
            <person name="Liu F."/>
            <person name="Qi X."/>
            <person name="Gang D.R."/>
            <person name="Wen J."/>
            <person name="Li J."/>
        </authorList>
    </citation>
    <scope>NUCLEOTIDE SEQUENCE</scope>
    <source>
        <strain evidence="2">Dzin_1.0</strain>
    </source>
</reference>
<comment type="caution">
    <text evidence="2">The sequence shown here is derived from an EMBL/GenBank/DDBJ whole genome shotgun (WGS) entry which is preliminary data.</text>
</comment>
<accession>A0A9D5BYZ1</accession>
<organism evidence="2 3">
    <name type="scientific">Dioscorea zingiberensis</name>
    <dbReference type="NCBI Taxonomy" id="325984"/>
    <lineage>
        <taxon>Eukaryota</taxon>
        <taxon>Viridiplantae</taxon>
        <taxon>Streptophyta</taxon>
        <taxon>Embryophyta</taxon>
        <taxon>Tracheophyta</taxon>
        <taxon>Spermatophyta</taxon>
        <taxon>Magnoliopsida</taxon>
        <taxon>Liliopsida</taxon>
        <taxon>Dioscoreales</taxon>
        <taxon>Dioscoreaceae</taxon>
        <taxon>Dioscorea</taxon>
    </lineage>
</organism>
<dbReference type="Proteomes" id="UP001085076">
    <property type="component" value="Miscellaneous, Linkage group lg09"/>
</dbReference>
<gene>
    <name evidence="2" type="ORF">J5N97_028119</name>
</gene>
<evidence type="ECO:0000256" key="1">
    <source>
        <dbReference type="SAM" id="Phobius"/>
    </source>
</evidence>
<evidence type="ECO:0000313" key="3">
    <source>
        <dbReference type="Proteomes" id="UP001085076"/>
    </source>
</evidence>
<keyword evidence="1" id="KW-1133">Transmembrane helix</keyword>
<keyword evidence="1" id="KW-0472">Membrane</keyword>
<dbReference type="AlphaFoldDB" id="A0A9D5BYZ1"/>
<dbReference type="OrthoDB" id="409725at2759"/>
<feature type="transmembrane region" description="Helical" evidence="1">
    <location>
        <begin position="80"/>
        <end position="106"/>
    </location>
</feature>
<protein>
    <submittedName>
        <fullName evidence="2">Uncharacterized protein</fullName>
    </submittedName>
</protein>
<sequence>MIIASKSDFLRVEPLSVEPYPVGSFKRSSFLLQTLVVAAFFLREPMTLKGKRDTYPISYSRMPIFSKCFALHDHHHRKMLIGSIGLVASTAMYGSPLVAVVSLHVIA</sequence>
<keyword evidence="1" id="KW-0812">Transmembrane</keyword>
<reference evidence="2" key="1">
    <citation type="submission" date="2021-03" db="EMBL/GenBank/DDBJ databases">
        <authorList>
            <person name="Li Z."/>
            <person name="Yang C."/>
        </authorList>
    </citation>
    <scope>NUCLEOTIDE SEQUENCE</scope>
    <source>
        <strain evidence="2">Dzin_1.0</strain>
        <tissue evidence="2">Leaf</tissue>
    </source>
</reference>